<evidence type="ECO:0000256" key="5">
    <source>
        <dbReference type="ARBA" id="ARBA00022741"/>
    </source>
</evidence>
<dbReference type="Proteomes" id="UP000823046">
    <property type="component" value="Unassembled WGS sequence"/>
</dbReference>
<organism evidence="13 14">
    <name type="scientific">Cardiosporidium cionae</name>
    <dbReference type="NCBI Taxonomy" id="476202"/>
    <lineage>
        <taxon>Eukaryota</taxon>
        <taxon>Sar</taxon>
        <taxon>Alveolata</taxon>
        <taxon>Apicomplexa</taxon>
        <taxon>Aconoidasida</taxon>
        <taxon>Nephromycida</taxon>
        <taxon>Cardiosporidium</taxon>
    </lineage>
</organism>
<protein>
    <recommendedName>
        <fullName evidence="3 11">NEDD8-activating enzyme E1 catalytic subunit</fullName>
        <ecNumber evidence="8 11">6.2.1.64</ecNumber>
    </recommendedName>
</protein>
<keyword evidence="7 11" id="KW-0067">ATP-binding</keyword>
<evidence type="ECO:0000256" key="10">
    <source>
        <dbReference type="PROSITE-ProRule" id="PRU10132"/>
    </source>
</evidence>
<dbReference type="EMBL" id="JADAQX010000331">
    <property type="protein sequence ID" value="KAF8820660.1"/>
    <property type="molecule type" value="Genomic_DNA"/>
</dbReference>
<reference evidence="13 14" key="1">
    <citation type="journal article" date="2020" name="bioRxiv">
        <title>Metabolic contributions of an alphaproteobacterial endosymbiont in the apicomplexan Cardiosporidium cionae.</title>
        <authorList>
            <person name="Hunter E.S."/>
            <person name="Paight C.J."/>
            <person name="Lane C.E."/>
        </authorList>
    </citation>
    <scope>NUCLEOTIDE SEQUENCE [LARGE SCALE GENOMIC DNA]</scope>
    <source>
        <strain evidence="13">ESH_2018</strain>
    </source>
</reference>
<evidence type="ECO:0000259" key="12">
    <source>
        <dbReference type="Pfam" id="PF00899"/>
    </source>
</evidence>
<dbReference type="Pfam" id="PF00899">
    <property type="entry name" value="ThiF"/>
    <property type="match status" value="1"/>
</dbReference>
<dbReference type="CDD" id="cd01488">
    <property type="entry name" value="Uba3_RUB"/>
    <property type="match status" value="1"/>
</dbReference>
<evidence type="ECO:0000256" key="8">
    <source>
        <dbReference type="ARBA" id="ARBA00023624"/>
    </source>
</evidence>
<evidence type="ECO:0000313" key="14">
    <source>
        <dbReference type="Proteomes" id="UP000823046"/>
    </source>
</evidence>
<proteinExistence type="inferred from homology"/>
<accession>A0ABQ7JAH8</accession>
<dbReference type="PANTHER" id="PTHR10953">
    <property type="entry name" value="UBIQUITIN-ACTIVATING ENZYME E1"/>
    <property type="match status" value="1"/>
</dbReference>
<dbReference type="PROSITE" id="PS00865">
    <property type="entry name" value="UBIQUITIN_ACTIVAT_2"/>
    <property type="match status" value="1"/>
</dbReference>
<evidence type="ECO:0000256" key="7">
    <source>
        <dbReference type="ARBA" id="ARBA00022840"/>
    </source>
</evidence>
<sequence length="438" mass="50025">MAEYLSHLQCWFERKQPYADEAFQTGEATLRYLREECMVLVIGAGGLGCEILKNLALSGFCNIHVIDMDTIELSNLNRQFLFRKEDIGFSKAKIAANKINKRFSYLGVTVTPYVGRIEEKEDAFYSQFNIILSGLDSIEARRWINAVLHRLVVFDEAKSLDIRTVIPLFDGGSEGFRGHSRVILPMITPCFECSLDMFPPKVSYPLCTLAETPRSPEHCIEYAMTIQWEKKFPEKPLNREEEEAIQWVYETAKKRAMHFGISGVTLSLTMGIMKNIIPAVASTNALISASLVNEAMKLCTYTSPVMNNYLMYTGDRGVYTFTFELQKEEMCSICNTEKSLIVCNPKETFQNFMDRLKMQMGITQPSFTTQKESNSIYSMETLSSPIQESLLSKTLQDLVDLKILYEREALYITDPSLPAARIIRFIFSMDKEDFLRVS</sequence>
<comment type="pathway">
    <text evidence="1 11">Protein modification; protein neddylation.</text>
</comment>
<comment type="caution">
    <text evidence="13">The sequence shown here is derived from an EMBL/GenBank/DDBJ whole genome shotgun (WGS) entry which is preliminary data.</text>
</comment>
<dbReference type="InterPro" id="IPR000594">
    <property type="entry name" value="ThiF_NAD_FAD-bd"/>
</dbReference>
<dbReference type="InterPro" id="IPR030468">
    <property type="entry name" value="Uba3_N"/>
</dbReference>
<comment type="function">
    <text evidence="11">Catalytic subunit of the dimeric E1 enzyme, which activates NEDD8.</text>
</comment>
<dbReference type="InterPro" id="IPR035985">
    <property type="entry name" value="Ubiquitin-activating_enz"/>
</dbReference>
<name>A0ABQ7JAH8_9APIC</name>
<keyword evidence="4 11" id="KW-0436">Ligase</keyword>
<feature type="active site" description="Glycyl thioester intermediate" evidence="10">
    <location>
        <position position="207"/>
    </location>
</feature>
<evidence type="ECO:0000256" key="1">
    <source>
        <dbReference type="ARBA" id="ARBA00005032"/>
    </source>
</evidence>
<dbReference type="InterPro" id="IPR045886">
    <property type="entry name" value="ThiF/MoeB/HesA"/>
</dbReference>
<evidence type="ECO:0000256" key="6">
    <source>
        <dbReference type="ARBA" id="ARBA00022786"/>
    </source>
</evidence>
<evidence type="ECO:0000256" key="2">
    <source>
        <dbReference type="ARBA" id="ARBA00006310"/>
    </source>
</evidence>
<comment type="catalytic activity">
    <reaction evidence="9 11">
        <text>ATP + [NEDD8 protein] + [E1 NEDD8-activating enzyme]-L-cysteine = AMP + diphosphate + [E1 NEDD8-activating enzyme]-S-[NEDD8 protein]-yl-L-cysteine.</text>
        <dbReference type="EC" id="6.2.1.64"/>
    </reaction>
</comment>
<dbReference type="Gene3D" id="1.10.10.520">
    <property type="entry name" value="Ubiquitin activating enzymes (Uba3). Chain: B, domain 2"/>
    <property type="match status" value="1"/>
</dbReference>
<dbReference type="EC" id="6.2.1.64" evidence="8 11"/>
<dbReference type="SUPFAM" id="SSF69572">
    <property type="entry name" value="Activating enzymes of the ubiquitin-like proteins"/>
    <property type="match status" value="1"/>
</dbReference>
<evidence type="ECO:0000256" key="9">
    <source>
        <dbReference type="ARBA" id="ARBA00024626"/>
    </source>
</evidence>
<feature type="domain" description="THIF-type NAD/FAD binding fold" evidence="12">
    <location>
        <begin position="26"/>
        <end position="317"/>
    </location>
</feature>
<dbReference type="PANTHER" id="PTHR10953:SF6">
    <property type="entry name" value="NEDD8-ACTIVATING ENZYME E1 CATALYTIC SUBUNIT"/>
    <property type="match status" value="1"/>
</dbReference>
<gene>
    <name evidence="13" type="ORF">IE077_002953</name>
</gene>
<evidence type="ECO:0000256" key="11">
    <source>
        <dbReference type="RuleBase" id="RU368009"/>
    </source>
</evidence>
<comment type="similarity">
    <text evidence="2 11">Belongs to the ubiquitin-activating E1 family. UBA3 subfamily.</text>
</comment>
<keyword evidence="5 11" id="KW-0547">Nucleotide-binding</keyword>
<dbReference type="InterPro" id="IPR033127">
    <property type="entry name" value="UBQ-activ_enz_E1_Cys_AS"/>
</dbReference>
<evidence type="ECO:0000256" key="4">
    <source>
        <dbReference type="ARBA" id="ARBA00022598"/>
    </source>
</evidence>
<keyword evidence="14" id="KW-1185">Reference proteome</keyword>
<dbReference type="InterPro" id="IPR023318">
    <property type="entry name" value="Ub_act_enz_dom_a_sf"/>
</dbReference>
<evidence type="ECO:0000256" key="3">
    <source>
        <dbReference type="ARBA" id="ARBA00015203"/>
    </source>
</evidence>
<keyword evidence="6 11" id="KW-0833">Ubl conjugation pathway</keyword>
<dbReference type="Gene3D" id="3.40.50.720">
    <property type="entry name" value="NAD(P)-binding Rossmann-like Domain"/>
    <property type="match status" value="1"/>
</dbReference>
<evidence type="ECO:0000313" key="13">
    <source>
        <dbReference type="EMBL" id="KAF8820660.1"/>
    </source>
</evidence>